<sequence length="468" mass="51749">MALEPRCHACGEVLSVNKMRLRHFSRHSSISMMGKEFHAGQFPNGVQVASEFVFCGEEFMLKLLDRRWTMTSPDSKIHQIMISDRQIKHKAAPFGDILFLNNPHPLLGGRTMENNKQHPSFYVVRDDLLHPLVNGNKARKLDALFPLVEDHAVTDVVTCGGCQSAHAAAVAVSCAERGLKSHLLLRGEHSEILTGYNLISTLYGNVTYIPRSLYARREEMLARHADLVAGNRGSVIRLSDLFGDSSTINTSWKPKHVQMDACSFDENIKKVVIINEGAGDAVGLLGVFRLVQYLSENHLLGKKQAFKIVVDAGTGTTAVGLGLGVMCLGLPWEVTAVMLADTIDGYRKQEERLISEFCRCCAFPLLDEAFSQVKGGIVHWVERNYPRKFGNVLKGEVESCHQIAQQTGILVDPVYTLAAWELATQLSKEEQGGNAKVVMLHTGGTLGMFGLAQRYSSYFHTLKDGLHS</sequence>
<evidence type="ECO:0000256" key="5">
    <source>
        <dbReference type="ARBA" id="ARBA00022946"/>
    </source>
</evidence>
<keyword evidence="7" id="KW-0456">Lyase</keyword>
<reference evidence="10 11" key="1">
    <citation type="submission" date="2024-02" db="EMBL/GenBank/DDBJ databases">
        <authorList>
            <person name="Vignale AGUSTIN F."/>
            <person name="Sosa J E."/>
            <person name="Modenutti C."/>
        </authorList>
    </citation>
    <scope>NUCLEOTIDE SEQUENCE [LARGE SCALE GENOMIC DNA]</scope>
</reference>
<comment type="cofactor">
    <cofactor evidence="1">
        <name>pyridoxal 5'-phosphate</name>
        <dbReference type="ChEBI" id="CHEBI:597326"/>
    </cofactor>
</comment>
<comment type="caution">
    <text evidence="10">The sequence shown here is derived from an EMBL/GenBank/DDBJ whole genome shotgun (WGS) entry which is preliminary data.</text>
</comment>
<evidence type="ECO:0000256" key="7">
    <source>
        <dbReference type="ARBA" id="ARBA00023239"/>
    </source>
</evidence>
<dbReference type="SUPFAM" id="SSF53686">
    <property type="entry name" value="Tryptophan synthase beta subunit-like PLP-dependent enzymes"/>
    <property type="match status" value="1"/>
</dbReference>
<keyword evidence="5" id="KW-0809">Transit peptide</keyword>
<proteinExistence type="inferred from homology"/>
<comment type="similarity">
    <text evidence="3">Belongs to the ACC deaminase/D-cysteine desulfhydrase family.</text>
</comment>
<keyword evidence="4" id="KW-0663">Pyridoxal phosphate</keyword>
<evidence type="ECO:0000313" key="10">
    <source>
        <dbReference type="EMBL" id="CAK9142459.1"/>
    </source>
</evidence>
<dbReference type="GO" id="GO:0005739">
    <property type="term" value="C:mitochondrion"/>
    <property type="evidence" value="ECO:0007669"/>
    <property type="project" value="UniProtKB-SubCell"/>
</dbReference>
<evidence type="ECO:0000256" key="8">
    <source>
        <dbReference type="ARBA" id="ARBA00050761"/>
    </source>
</evidence>
<comment type="subcellular location">
    <subcellularLocation>
        <location evidence="2">Mitochondrion</location>
    </subcellularLocation>
</comment>
<dbReference type="InterPro" id="IPR027278">
    <property type="entry name" value="ACCD_DCysDesulf"/>
</dbReference>
<organism evidence="10 11">
    <name type="scientific">Ilex paraguariensis</name>
    <name type="common">yerba mate</name>
    <dbReference type="NCBI Taxonomy" id="185542"/>
    <lineage>
        <taxon>Eukaryota</taxon>
        <taxon>Viridiplantae</taxon>
        <taxon>Streptophyta</taxon>
        <taxon>Embryophyta</taxon>
        <taxon>Tracheophyta</taxon>
        <taxon>Spermatophyta</taxon>
        <taxon>Magnoliopsida</taxon>
        <taxon>eudicotyledons</taxon>
        <taxon>Gunneridae</taxon>
        <taxon>Pentapetalae</taxon>
        <taxon>asterids</taxon>
        <taxon>campanulids</taxon>
        <taxon>Aquifoliales</taxon>
        <taxon>Aquifoliaceae</taxon>
        <taxon>Ilex</taxon>
    </lineage>
</organism>
<dbReference type="AlphaFoldDB" id="A0ABC8RBV7"/>
<keyword evidence="6" id="KW-0496">Mitochondrion</keyword>
<comment type="catalytic activity">
    <reaction evidence="8">
        <text>D-cysteine + H2O = hydrogen sulfide + pyruvate + NH4(+) + H(+)</text>
        <dbReference type="Rhea" id="RHEA:11268"/>
        <dbReference type="ChEBI" id="CHEBI:15361"/>
        <dbReference type="ChEBI" id="CHEBI:15377"/>
        <dbReference type="ChEBI" id="CHEBI:15378"/>
        <dbReference type="ChEBI" id="CHEBI:28938"/>
        <dbReference type="ChEBI" id="CHEBI:29919"/>
        <dbReference type="ChEBI" id="CHEBI:35236"/>
        <dbReference type="EC" id="4.4.1.15"/>
    </reaction>
</comment>
<accession>A0ABC8RBV7</accession>
<dbReference type="FunFam" id="3.40.50.1100:FF:000081">
    <property type="entry name" value="D-cysteine desulfhydrase 2 mitochondrial"/>
    <property type="match status" value="1"/>
</dbReference>
<dbReference type="InterPro" id="IPR036052">
    <property type="entry name" value="TrpB-like_PALP_sf"/>
</dbReference>
<evidence type="ECO:0000256" key="9">
    <source>
        <dbReference type="ARBA" id="ARBA00066823"/>
    </source>
</evidence>
<dbReference type="EC" id="4.4.1.15" evidence="9"/>
<keyword evidence="11" id="KW-1185">Reference proteome</keyword>
<evidence type="ECO:0000256" key="4">
    <source>
        <dbReference type="ARBA" id="ARBA00022898"/>
    </source>
</evidence>
<evidence type="ECO:0000256" key="1">
    <source>
        <dbReference type="ARBA" id="ARBA00001933"/>
    </source>
</evidence>
<dbReference type="GO" id="GO:0019148">
    <property type="term" value="F:D-cysteine desulfhydrase activity"/>
    <property type="evidence" value="ECO:0007669"/>
    <property type="project" value="UniProtKB-EC"/>
</dbReference>
<evidence type="ECO:0000313" key="11">
    <source>
        <dbReference type="Proteomes" id="UP001642360"/>
    </source>
</evidence>
<dbReference type="Proteomes" id="UP001642360">
    <property type="component" value="Unassembled WGS sequence"/>
</dbReference>
<evidence type="ECO:0000256" key="3">
    <source>
        <dbReference type="ARBA" id="ARBA00008639"/>
    </source>
</evidence>
<evidence type="ECO:0000256" key="2">
    <source>
        <dbReference type="ARBA" id="ARBA00004173"/>
    </source>
</evidence>
<dbReference type="PANTHER" id="PTHR43780">
    <property type="entry name" value="1-AMINOCYCLOPROPANE-1-CARBOXYLATE DEAMINASE-RELATED"/>
    <property type="match status" value="1"/>
</dbReference>
<dbReference type="Gene3D" id="3.40.50.1100">
    <property type="match status" value="3"/>
</dbReference>
<evidence type="ECO:0000256" key="6">
    <source>
        <dbReference type="ARBA" id="ARBA00023128"/>
    </source>
</evidence>
<dbReference type="PANTHER" id="PTHR43780:SF7">
    <property type="entry name" value="D-CYSTEINE DESULFHYDRASE 2, MITOCHONDRIAL"/>
    <property type="match status" value="1"/>
</dbReference>
<name>A0ABC8RBV7_9AQUA</name>
<protein>
    <recommendedName>
        <fullName evidence="9">D-cysteine desulfhydrase</fullName>
        <ecNumber evidence="9">4.4.1.15</ecNumber>
    </recommendedName>
</protein>
<dbReference type="FunFam" id="3.40.50.1100:FF:000050">
    <property type="entry name" value="D-cysteine desulfhydrase 2, mitochondrial"/>
    <property type="match status" value="1"/>
</dbReference>
<dbReference type="EMBL" id="CAUOFW020001225">
    <property type="protein sequence ID" value="CAK9142459.1"/>
    <property type="molecule type" value="Genomic_DNA"/>
</dbReference>
<gene>
    <name evidence="10" type="ORF">ILEXP_LOCUS10142</name>
</gene>